<dbReference type="SUPFAM" id="SSF54909">
    <property type="entry name" value="Dimeric alpha+beta barrel"/>
    <property type="match status" value="1"/>
</dbReference>
<gene>
    <name evidence="2" type="ORF">M231_00659</name>
</gene>
<dbReference type="InterPro" id="IPR013097">
    <property type="entry name" value="Dabb"/>
</dbReference>
<dbReference type="Proteomes" id="UP000289152">
    <property type="component" value="Unassembled WGS sequence"/>
</dbReference>
<sequence>MSYQHIVAFKLASPDLLPSFVEEFKTLSQNCLDKNGQRYIKSIRGGKQISPEGMDGGMQVVFIVEFDDKEHAGYYLDNDSAHADFKKLARVKYQVNGVFCLDFVEGQF</sequence>
<dbReference type="Pfam" id="PF07876">
    <property type="entry name" value="Dabb"/>
    <property type="match status" value="1"/>
</dbReference>
<proteinExistence type="predicted"/>
<name>A0A4Q1BV57_TREME</name>
<feature type="domain" description="Stress-response A/B barrel" evidence="1">
    <location>
        <begin position="3"/>
        <end position="103"/>
    </location>
</feature>
<dbReference type="VEuPathDB" id="FungiDB:TREMEDRAFT_29841"/>
<dbReference type="Gene3D" id="3.30.70.100">
    <property type="match status" value="1"/>
</dbReference>
<accession>A0A4Q1BV57</accession>
<dbReference type="PROSITE" id="PS51502">
    <property type="entry name" value="S_R_A_B_BARREL"/>
    <property type="match status" value="1"/>
</dbReference>
<dbReference type="STRING" id="5217.A0A4Q1BV57"/>
<keyword evidence="3" id="KW-1185">Reference proteome</keyword>
<dbReference type="SMART" id="SM00886">
    <property type="entry name" value="Dabb"/>
    <property type="match status" value="1"/>
</dbReference>
<dbReference type="OrthoDB" id="1601230at2759"/>
<evidence type="ECO:0000313" key="2">
    <source>
        <dbReference type="EMBL" id="RXK41938.1"/>
    </source>
</evidence>
<dbReference type="InParanoid" id="A0A4Q1BV57"/>
<comment type="caution">
    <text evidence="2">The sequence shown here is derived from an EMBL/GenBank/DDBJ whole genome shotgun (WGS) entry which is preliminary data.</text>
</comment>
<dbReference type="InterPro" id="IPR011008">
    <property type="entry name" value="Dimeric_a/b-barrel"/>
</dbReference>
<reference evidence="2 3" key="1">
    <citation type="submission" date="2016-06" db="EMBL/GenBank/DDBJ databases">
        <title>Evolution of pathogenesis and genome organization in the Tremellales.</title>
        <authorList>
            <person name="Cuomo C."/>
            <person name="Litvintseva A."/>
            <person name="Heitman J."/>
            <person name="Chen Y."/>
            <person name="Sun S."/>
            <person name="Springer D."/>
            <person name="Dromer F."/>
            <person name="Young S."/>
            <person name="Zeng Q."/>
            <person name="Chapman S."/>
            <person name="Gujja S."/>
            <person name="Saif S."/>
            <person name="Birren B."/>
        </authorList>
    </citation>
    <scope>NUCLEOTIDE SEQUENCE [LARGE SCALE GENOMIC DNA]</scope>
    <source>
        <strain evidence="2 3">ATCC 28783</strain>
    </source>
</reference>
<dbReference type="AlphaFoldDB" id="A0A4Q1BV57"/>
<evidence type="ECO:0000313" key="3">
    <source>
        <dbReference type="Proteomes" id="UP000289152"/>
    </source>
</evidence>
<protein>
    <recommendedName>
        <fullName evidence="1">Stress-response A/B barrel domain-containing protein</fullName>
    </recommendedName>
</protein>
<evidence type="ECO:0000259" key="1">
    <source>
        <dbReference type="PROSITE" id="PS51502"/>
    </source>
</evidence>
<organism evidence="2 3">
    <name type="scientific">Tremella mesenterica</name>
    <name type="common">Jelly fungus</name>
    <dbReference type="NCBI Taxonomy" id="5217"/>
    <lineage>
        <taxon>Eukaryota</taxon>
        <taxon>Fungi</taxon>
        <taxon>Dikarya</taxon>
        <taxon>Basidiomycota</taxon>
        <taxon>Agaricomycotina</taxon>
        <taxon>Tremellomycetes</taxon>
        <taxon>Tremellales</taxon>
        <taxon>Tremellaceae</taxon>
        <taxon>Tremella</taxon>
    </lineage>
</organism>
<dbReference type="EMBL" id="SDIL01000004">
    <property type="protein sequence ID" value="RXK41938.1"/>
    <property type="molecule type" value="Genomic_DNA"/>
</dbReference>